<dbReference type="SUPFAM" id="SSF81321">
    <property type="entry name" value="Family A G protein-coupled receptor-like"/>
    <property type="match status" value="1"/>
</dbReference>
<feature type="transmembrane region" description="Helical" evidence="9">
    <location>
        <begin position="179"/>
        <end position="204"/>
    </location>
</feature>
<feature type="transmembrane region" description="Helical" evidence="9">
    <location>
        <begin position="252"/>
        <end position="271"/>
    </location>
</feature>
<dbReference type="Pfam" id="PF00001">
    <property type="entry name" value="7tm_1"/>
    <property type="match status" value="2"/>
</dbReference>
<feature type="transmembrane region" description="Helical" evidence="9">
    <location>
        <begin position="44"/>
        <end position="62"/>
    </location>
</feature>
<evidence type="ECO:0000256" key="7">
    <source>
        <dbReference type="ARBA" id="ARBA00023170"/>
    </source>
</evidence>
<reference evidence="11" key="2">
    <citation type="submission" date="2025-08" db="UniProtKB">
        <authorList>
            <consortium name="Ensembl"/>
        </authorList>
    </citation>
    <scope>IDENTIFICATION</scope>
</reference>
<dbReference type="GO" id="GO:0005886">
    <property type="term" value="C:plasma membrane"/>
    <property type="evidence" value="ECO:0007669"/>
    <property type="project" value="UniProtKB-SubCell"/>
</dbReference>
<feature type="transmembrane region" description="Helical" evidence="9">
    <location>
        <begin position="216"/>
        <end position="236"/>
    </location>
</feature>
<keyword evidence="7" id="KW-0675">Receptor</keyword>
<keyword evidence="6 9" id="KW-0472">Membrane</keyword>
<dbReference type="PANTHER" id="PTHR45822">
    <property type="entry name" value="FREE FATTY ACID RECEPTOR 2-RELATED"/>
    <property type="match status" value="1"/>
</dbReference>
<dbReference type="InterPro" id="IPR000276">
    <property type="entry name" value="GPCR_Rhodpsn"/>
</dbReference>
<dbReference type="Ensembl" id="ENSGWIT00000039993.1">
    <property type="protein sequence ID" value="ENSGWIP00000036703.1"/>
    <property type="gene ID" value="ENSGWIG00000018886.1"/>
</dbReference>
<protein>
    <submittedName>
        <fullName evidence="11">Si:ch211-231m23.4</fullName>
    </submittedName>
</protein>
<dbReference type="PRINTS" id="PR01904">
    <property type="entry name" value="GPR40FAMILY"/>
</dbReference>
<evidence type="ECO:0000256" key="2">
    <source>
        <dbReference type="ARBA" id="ARBA00022475"/>
    </source>
</evidence>
<dbReference type="InterPro" id="IPR013312">
    <property type="entry name" value="GPR40-rel_orph"/>
</dbReference>
<evidence type="ECO:0000313" key="12">
    <source>
        <dbReference type="Proteomes" id="UP000694680"/>
    </source>
</evidence>
<organism evidence="11 12">
    <name type="scientific">Gouania willdenowi</name>
    <name type="common">Blunt-snouted clingfish</name>
    <name type="synonym">Lepadogaster willdenowi</name>
    <dbReference type="NCBI Taxonomy" id="441366"/>
    <lineage>
        <taxon>Eukaryota</taxon>
        <taxon>Metazoa</taxon>
        <taxon>Chordata</taxon>
        <taxon>Craniata</taxon>
        <taxon>Vertebrata</taxon>
        <taxon>Euteleostomi</taxon>
        <taxon>Actinopterygii</taxon>
        <taxon>Neopterygii</taxon>
        <taxon>Teleostei</taxon>
        <taxon>Neoteleostei</taxon>
        <taxon>Acanthomorphata</taxon>
        <taxon>Ovalentaria</taxon>
        <taxon>Blenniimorphae</taxon>
        <taxon>Blenniiformes</taxon>
        <taxon>Gobiesocoidei</taxon>
        <taxon>Gobiesocidae</taxon>
        <taxon>Gobiesocinae</taxon>
        <taxon>Gouania</taxon>
    </lineage>
</organism>
<dbReference type="AlphaFoldDB" id="A0A8C5GXY7"/>
<dbReference type="GO" id="GO:0004930">
    <property type="term" value="F:G protein-coupled receptor activity"/>
    <property type="evidence" value="ECO:0007669"/>
    <property type="project" value="UniProtKB-KW"/>
</dbReference>
<reference evidence="11" key="1">
    <citation type="submission" date="2020-06" db="EMBL/GenBank/DDBJ databases">
        <authorList>
            <consortium name="Wellcome Sanger Institute Data Sharing"/>
        </authorList>
    </citation>
    <scope>NUCLEOTIDE SEQUENCE [LARGE SCALE GENOMIC DNA]</scope>
</reference>
<evidence type="ECO:0000313" key="11">
    <source>
        <dbReference type="Ensembl" id="ENSGWIP00000036703.1"/>
    </source>
</evidence>
<feature type="domain" description="G-protein coupled receptors family 1 profile" evidence="10">
    <location>
        <begin position="23"/>
        <end position="269"/>
    </location>
</feature>
<keyword evidence="8" id="KW-0807">Transducer</keyword>
<dbReference type="PANTHER" id="PTHR45822:SF7">
    <property type="entry name" value="FREE FATTY ACID RECEPTOR 3-LIKE"/>
    <property type="match status" value="1"/>
</dbReference>
<dbReference type="GO" id="GO:0071398">
    <property type="term" value="P:cellular response to fatty acid"/>
    <property type="evidence" value="ECO:0007669"/>
    <property type="project" value="TreeGrafter"/>
</dbReference>
<evidence type="ECO:0000256" key="8">
    <source>
        <dbReference type="ARBA" id="ARBA00023224"/>
    </source>
</evidence>
<keyword evidence="4 9" id="KW-1133">Transmembrane helix</keyword>
<evidence type="ECO:0000256" key="5">
    <source>
        <dbReference type="ARBA" id="ARBA00023040"/>
    </source>
</evidence>
<comment type="subcellular location">
    <subcellularLocation>
        <location evidence="1">Cell membrane</location>
        <topology evidence="1">Multi-pass membrane protein</topology>
    </subcellularLocation>
</comment>
<dbReference type="PRINTS" id="PR00237">
    <property type="entry name" value="GPCRRHODOPSN"/>
</dbReference>
<dbReference type="InterPro" id="IPR017452">
    <property type="entry name" value="GPCR_Rhodpsn_7TM"/>
</dbReference>
<evidence type="ECO:0000256" key="6">
    <source>
        <dbReference type="ARBA" id="ARBA00023136"/>
    </source>
</evidence>
<sequence length="303" mass="33908">MQSVQSEVILSVNIISFLIGFPANILALYAFSVKIHSKPLLTDILLLNLTISDLLLLIILPLKMHEAASDMSWTLSDVMCSINLLYLLFHHLHKLSAAVGGQRGALHRGCIPHHLSPAAQTCLCRSYLCCYLADVHSTLQQSQSSHSNHPALSSGNISMCYEDFSQKQLEVLLPVRLEFFIVLCLLPLVISVYCYVSCILILYSRPRISKAQKKKSIGMALGTLAVFLICVLPYNISHVWGYVHGKSPEWRYYTLLLSTFNTCIDPIIFFFSSSTFRCSSKNFVLKKVGAKFLEMQKPDTNTG</sequence>
<feature type="transmembrane region" description="Helical" evidence="9">
    <location>
        <begin position="12"/>
        <end position="32"/>
    </location>
</feature>
<name>A0A8C5GXY7_GOUWI</name>
<keyword evidence="12" id="KW-1185">Reference proteome</keyword>
<dbReference type="Proteomes" id="UP000694680">
    <property type="component" value="Chromosome 16"/>
</dbReference>
<evidence type="ECO:0000256" key="1">
    <source>
        <dbReference type="ARBA" id="ARBA00004651"/>
    </source>
</evidence>
<accession>A0A8C5GXY7</accession>
<proteinExistence type="predicted"/>
<dbReference type="PROSITE" id="PS50262">
    <property type="entry name" value="G_PROTEIN_RECEP_F1_2"/>
    <property type="match status" value="1"/>
</dbReference>
<evidence type="ECO:0000256" key="3">
    <source>
        <dbReference type="ARBA" id="ARBA00022692"/>
    </source>
</evidence>
<evidence type="ECO:0000256" key="4">
    <source>
        <dbReference type="ARBA" id="ARBA00022989"/>
    </source>
</evidence>
<evidence type="ECO:0000259" key="10">
    <source>
        <dbReference type="PROSITE" id="PS50262"/>
    </source>
</evidence>
<reference evidence="11" key="3">
    <citation type="submission" date="2025-09" db="UniProtKB">
        <authorList>
            <consortium name="Ensembl"/>
        </authorList>
    </citation>
    <scope>IDENTIFICATION</scope>
</reference>
<keyword evidence="2" id="KW-1003">Cell membrane</keyword>
<keyword evidence="3 9" id="KW-0812">Transmembrane</keyword>
<dbReference type="Gene3D" id="1.20.1070.10">
    <property type="entry name" value="Rhodopsin 7-helix transmembrane proteins"/>
    <property type="match status" value="2"/>
</dbReference>
<keyword evidence="5" id="KW-0297">G-protein coupled receptor</keyword>
<evidence type="ECO:0000256" key="9">
    <source>
        <dbReference type="SAM" id="Phobius"/>
    </source>
</evidence>